<evidence type="ECO:0000313" key="2">
    <source>
        <dbReference type="Proteomes" id="UP000299102"/>
    </source>
</evidence>
<gene>
    <name evidence="1" type="ORF">EVAR_6117_1</name>
</gene>
<comment type="caution">
    <text evidence="1">The sequence shown here is derived from an EMBL/GenBank/DDBJ whole genome shotgun (WGS) entry which is preliminary data.</text>
</comment>
<dbReference type="EMBL" id="BGZK01000053">
    <property type="protein sequence ID" value="GBP12791.1"/>
    <property type="molecule type" value="Genomic_DNA"/>
</dbReference>
<accession>A0A4C1THN3</accession>
<evidence type="ECO:0000313" key="1">
    <source>
        <dbReference type="EMBL" id="GBP12791.1"/>
    </source>
</evidence>
<reference evidence="1 2" key="1">
    <citation type="journal article" date="2019" name="Commun. Biol.">
        <title>The bagworm genome reveals a unique fibroin gene that provides high tensile strength.</title>
        <authorList>
            <person name="Kono N."/>
            <person name="Nakamura H."/>
            <person name="Ohtoshi R."/>
            <person name="Tomita M."/>
            <person name="Numata K."/>
            <person name="Arakawa K."/>
        </authorList>
    </citation>
    <scope>NUCLEOTIDE SEQUENCE [LARGE SCALE GENOMIC DNA]</scope>
</reference>
<dbReference type="OrthoDB" id="6625421at2759"/>
<organism evidence="1 2">
    <name type="scientific">Eumeta variegata</name>
    <name type="common">Bagworm moth</name>
    <name type="synonym">Eumeta japonica</name>
    <dbReference type="NCBI Taxonomy" id="151549"/>
    <lineage>
        <taxon>Eukaryota</taxon>
        <taxon>Metazoa</taxon>
        <taxon>Ecdysozoa</taxon>
        <taxon>Arthropoda</taxon>
        <taxon>Hexapoda</taxon>
        <taxon>Insecta</taxon>
        <taxon>Pterygota</taxon>
        <taxon>Neoptera</taxon>
        <taxon>Endopterygota</taxon>
        <taxon>Lepidoptera</taxon>
        <taxon>Glossata</taxon>
        <taxon>Ditrysia</taxon>
        <taxon>Tineoidea</taxon>
        <taxon>Psychidae</taxon>
        <taxon>Oiketicinae</taxon>
        <taxon>Eumeta</taxon>
    </lineage>
</organism>
<name>A0A4C1THN3_EUMVA</name>
<dbReference type="AlphaFoldDB" id="A0A4C1THN3"/>
<protein>
    <submittedName>
        <fullName evidence="1">Uncharacterized protein</fullName>
    </submittedName>
</protein>
<keyword evidence="2" id="KW-1185">Reference proteome</keyword>
<dbReference type="Proteomes" id="UP000299102">
    <property type="component" value="Unassembled WGS sequence"/>
</dbReference>
<sequence>MNGSVKKRGTKANVGKTKLMVFERGESATECDIFIEDEKVEQVKENSDVSERCGLKEDVVTRVEGGVINKSRLTKQIYKANVCDGKFGKGRPRKSYADRIGGILKQGQILSTRNRRTCMNVMS</sequence>
<proteinExistence type="predicted"/>